<dbReference type="CDD" id="cd03808">
    <property type="entry name" value="GT4_CapM-like"/>
    <property type="match status" value="1"/>
</dbReference>
<dbReference type="InterPro" id="IPR028098">
    <property type="entry name" value="Glyco_trans_4-like_N"/>
</dbReference>
<dbReference type="AlphaFoldDB" id="A0A1P8VRF4"/>
<feature type="domain" description="Glycosyl transferase family 1" evidence="3">
    <location>
        <begin position="230"/>
        <end position="389"/>
    </location>
</feature>
<evidence type="ECO:0000259" key="4">
    <source>
        <dbReference type="Pfam" id="PF13477"/>
    </source>
</evidence>
<evidence type="ECO:0000259" key="3">
    <source>
        <dbReference type="Pfam" id="PF00534"/>
    </source>
</evidence>
<evidence type="ECO:0000313" key="5">
    <source>
        <dbReference type="EMBL" id="APZ79203.1"/>
    </source>
</evidence>
<dbReference type="GO" id="GO:0016757">
    <property type="term" value="F:glycosyltransferase activity"/>
    <property type="evidence" value="ECO:0007669"/>
    <property type="project" value="UniProtKB-KW"/>
</dbReference>
<dbReference type="Pfam" id="PF00534">
    <property type="entry name" value="Glycos_transf_1"/>
    <property type="match status" value="1"/>
</dbReference>
<evidence type="ECO:0000256" key="2">
    <source>
        <dbReference type="ARBA" id="ARBA00022679"/>
    </source>
</evidence>
<sequence length="420" mass="47862">MQVKLYQYVKTLYQLLNLKLFKEKELLGYVFLSNSTKPTDTEQNSRTPIQLTNVSRPSLQIALEMGFDVHLGINRENPESLECELPIHLYDGHTYRSVFAFKDNIIAFRNLAKVLKKNNIYAIHCNTPVGGLIGRLAGRIYKIPKVIYTAHGFHFYKGAPLFNRTVLKLAELIMARWTDAIITMNEEDFQAASKFKLRKRGKVFKVSGVGITLADFETSLADFETSSNNRDKLRKSLGLSPNDIAFISAGDLIPRKNYKIAIEAIAKTNNPNVHYYICGEGPELTKLKQLTSKLKIEQQIHFLGRRTDIKDLFHSMDGFLFTTLQEGMPRSMMEAMACGLPCIASNIRGNKDLLVHGKGGFLCEPLDIMEFAYRINSLTESSELRQKMKVFNLLWIKKYDVSVVKKELDAIYKEVLLPFI</sequence>
<feature type="domain" description="Glycosyltransferase subfamily 4-like N-terminal" evidence="4">
    <location>
        <begin position="64"/>
        <end position="183"/>
    </location>
</feature>
<dbReference type="SUPFAM" id="SSF53756">
    <property type="entry name" value="UDP-Glycosyltransferase/glycogen phosphorylase"/>
    <property type="match status" value="1"/>
</dbReference>
<dbReference type="PANTHER" id="PTHR12526:SF629">
    <property type="entry name" value="TEICHURONIC ACID BIOSYNTHESIS GLYCOSYLTRANSFERASE TUAH-RELATED"/>
    <property type="match status" value="1"/>
</dbReference>
<evidence type="ECO:0000256" key="1">
    <source>
        <dbReference type="ARBA" id="ARBA00022676"/>
    </source>
</evidence>
<dbReference type="InterPro" id="IPR001296">
    <property type="entry name" value="Glyco_trans_1"/>
</dbReference>
<dbReference type="Gene3D" id="3.40.50.2000">
    <property type="entry name" value="Glycogen Phosphorylase B"/>
    <property type="match status" value="2"/>
</dbReference>
<dbReference type="EMBL" id="KX870062">
    <property type="protein sequence ID" value="APZ79203.1"/>
    <property type="molecule type" value="Genomic_DNA"/>
</dbReference>
<dbReference type="PANTHER" id="PTHR12526">
    <property type="entry name" value="GLYCOSYLTRANSFERASE"/>
    <property type="match status" value="1"/>
</dbReference>
<protein>
    <submittedName>
        <fullName evidence="5">Initial sugar transferase(Glycosyltransferase)</fullName>
    </submittedName>
</protein>
<organism evidence="5">
    <name type="scientific">Streptococcus suis</name>
    <dbReference type="NCBI Taxonomy" id="1307"/>
    <lineage>
        <taxon>Bacteria</taxon>
        <taxon>Bacillati</taxon>
        <taxon>Bacillota</taxon>
        <taxon>Bacilli</taxon>
        <taxon>Lactobacillales</taxon>
        <taxon>Streptococcaceae</taxon>
        <taxon>Streptococcus</taxon>
    </lineage>
</organism>
<accession>A0A1P8VRF4</accession>
<keyword evidence="1" id="KW-0328">Glycosyltransferase</keyword>
<proteinExistence type="predicted"/>
<dbReference type="Pfam" id="PF13477">
    <property type="entry name" value="Glyco_trans_4_2"/>
    <property type="match status" value="1"/>
</dbReference>
<reference evidence="5" key="1">
    <citation type="submission" date="2017-01" db="EMBL/GenBank/DDBJ databases">
        <title>Genetic analysis of capsular polysaccharide synthesis gene clusters from non-serotypeable of Streptococcus suis.</title>
        <authorList>
            <person name="Qiu X."/>
            <person name="Zheng H."/>
        </authorList>
    </citation>
    <scope>NUCLEOTIDE SEQUENCE</scope>
    <source>
        <strain evidence="5">1224887</strain>
    </source>
</reference>
<keyword evidence="2 5" id="KW-0808">Transferase</keyword>
<gene>
    <name evidence="5" type="primary">cpsK</name>
    <name evidence="5" type="ORF">1224887.seq-orf11</name>
</gene>
<name>A0A1P8VRF4_STRSU</name>